<reference evidence="9 10" key="1">
    <citation type="submission" date="2015-07" db="EMBL/GenBank/DDBJ databases">
        <authorList>
            <person name="Noorani M."/>
        </authorList>
    </citation>
    <scope>NUCLEOTIDE SEQUENCE [LARGE SCALE GENOMIC DNA]</scope>
    <source>
        <strain evidence="9 10">CECT 5088</strain>
    </source>
</reference>
<evidence type="ECO:0000313" key="9">
    <source>
        <dbReference type="EMBL" id="CTQ32358.1"/>
    </source>
</evidence>
<name>A0A0M6XN52_9RHOB</name>
<dbReference type="InterPro" id="IPR051205">
    <property type="entry name" value="UbiH/COQ6_monooxygenase"/>
</dbReference>
<dbReference type="GO" id="GO:0071949">
    <property type="term" value="F:FAD binding"/>
    <property type="evidence" value="ECO:0007669"/>
    <property type="project" value="InterPro"/>
</dbReference>
<evidence type="ECO:0000256" key="3">
    <source>
        <dbReference type="ARBA" id="ARBA00005349"/>
    </source>
</evidence>
<evidence type="ECO:0000259" key="8">
    <source>
        <dbReference type="Pfam" id="PF01494"/>
    </source>
</evidence>
<evidence type="ECO:0000256" key="5">
    <source>
        <dbReference type="ARBA" id="ARBA00022827"/>
    </source>
</evidence>
<keyword evidence="7" id="KW-0503">Monooxygenase</keyword>
<keyword evidence="10" id="KW-1185">Reference proteome</keyword>
<keyword evidence="4" id="KW-0285">Flavoprotein</keyword>
<dbReference type="EMBL" id="CXPG01000013">
    <property type="protein sequence ID" value="CTQ32358.1"/>
    <property type="molecule type" value="Genomic_DNA"/>
</dbReference>
<dbReference type="RefSeq" id="WP_055681811.1">
    <property type="nucleotide sequence ID" value="NZ_CXPG01000013.1"/>
</dbReference>
<keyword evidence="5" id="KW-0274">FAD</keyword>
<feature type="domain" description="FAD-binding" evidence="8">
    <location>
        <begin position="4"/>
        <end position="341"/>
    </location>
</feature>
<proteinExistence type="inferred from homology"/>
<evidence type="ECO:0000256" key="1">
    <source>
        <dbReference type="ARBA" id="ARBA00001974"/>
    </source>
</evidence>
<sequence length="408" mass="43482">MTFDTDILIAGAGPSGLAAACALGAEGHRVVLVDPAPPVTGEDAPGADLRTTALLQPARTMLERAGAWDGLAPRGTALWKMRIVDAAMPDPVVRDFDARDISDAPFGWNFPNWALRGALLDRASSLDTVDLRFGLSVTAMLRRNAAARVTLSDGTRLTARLVVACDGRDSALRRMADIPVRRVDYGQTAIVFAVAHDRPHEDVSVEVHRSGGPFTLVPLPDREGEHRSGVVWMDDAAIQQARMEMSDADFAAAANERSADVLGHLRLVPGRAAWPILSVLAGRFTARRLALVAEAAHAMPPIGAQGLNTSLKDIATLRDLAATGEIGSDSMLDAYARARQADVALRMAGIDLLNRSSIAGLVPVQRLRRAGVAAFHDVPPIRRALMHLGLGATETPQGRRPDVQSAKT</sequence>
<dbReference type="InterPro" id="IPR010971">
    <property type="entry name" value="UbiH/COQ6"/>
</dbReference>
<dbReference type="OrthoDB" id="9796623at2"/>
<dbReference type="Proteomes" id="UP000048908">
    <property type="component" value="Unassembled WGS sequence"/>
</dbReference>
<dbReference type="PRINTS" id="PR00420">
    <property type="entry name" value="RNGMNOXGNASE"/>
</dbReference>
<comment type="similarity">
    <text evidence="3">Belongs to the UbiH/COQ6 family.</text>
</comment>
<dbReference type="SUPFAM" id="SSF51905">
    <property type="entry name" value="FAD/NAD(P)-binding domain"/>
    <property type="match status" value="1"/>
</dbReference>
<dbReference type="PANTHER" id="PTHR43876">
    <property type="entry name" value="UBIQUINONE BIOSYNTHESIS MONOOXYGENASE COQ6, MITOCHONDRIAL"/>
    <property type="match status" value="1"/>
</dbReference>
<gene>
    <name evidence="9" type="primary">ubiF</name>
    <name evidence="9" type="ORF">JAN5088_01123</name>
</gene>
<dbReference type="InterPro" id="IPR036188">
    <property type="entry name" value="FAD/NAD-bd_sf"/>
</dbReference>
<dbReference type="GO" id="GO:0006744">
    <property type="term" value="P:ubiquinone biosynthetic process"/>
    <property type="evidence" value="ECO:0007669"/>
    <property type="project" value="UniProtKB-UniPathway"/>
</dbReference>
<dbReference type="InterPro" id="IPR002938">
    <property type="entry name" value="FAD-bd"/>
</dbReference>
<dbReference type="PANTHER" id="PTHR43876:SF7">
    <property type="entry name" value="UBIQUINONE BIOSYNTHESIS MONOOXYGENASE COQ6, MITOCHONDRIAL"/>
    <property type="match status" value="1"/>
</dbReference>
<dbReference type="Gene3D" id="3.50.50.60">
    <property type="entry name" value="FAD/NAD(P)-binding domain"/>
    <property type="match status" value="2"/>
</dbReference>
<dbReference type="GO" id="GO:0004497">
    <property type="term" value="F:monooxygenase activity"/>
    <property type="evidence" value="ECO:0007669"/>
    <property type="project" value="UniProtKB-KW"/>
</dbReference>
<evidence type="ECO:0000256" key="2">
    <source>
        <dbReference type="ARBA" id="ARBA00004749"/>
    </source>
</evidence>
<protein>
    <submittedName>
        <fullName evidence="9">2-octaprenyl-3-methyl-6-methoxy-1,4-benzoquinol hydroxylase</fullName>
        <ecNumber evidence="9">1.14.13.-</ecNumber>
    </submittedName>
</protein>
<accession>A0A0M6XN52</accession>
<dbReference type="Pfam" id="PF01494">
    <property type="entry name" value="FAD_binding_3"/>
    <property type="match status" value="1"/>
</dbReference>
<organism evidence="9 10">
    <name type="scientific">Jannaschia rubra</name>
    <dbReference type="NCBI Taxonomy" id="282197"/>
    <lineage>
        <taxon>Bacteria</taxon>
        <taxon>Pseudomonadati</taxon>
        <taxon>Pseudomonadota</taxon>
        <taxon>Alphaproteobacteria</taxon>
        <taxon>Rhodobacterales</taxon>
        <taxon>Roseobacteraceae</taxon>
        <taxon>Jannaschia</taxon>
    </lineage>
</organism>
<dbReference type="UniPathway" id="UPA00232"/>
<dbReference type="STRING" id="282197.SAMN04488517_10581"/>
<comment type="pathway">
    <text evidence="2">Cofactor biosynthesis; ubiquinone biosynthesis.</text>
</comment>
<dbReference type="GO" id="GO:0016705">
    <property type="term" value="F:oxidoreductase activity, acting on paired donors, with incorporation or reduction of molecular oxygen"/>
    <property type="evidence" value="ECO:0007669"/>
    <property type="project" value="InterPro"/>
</dbReference>
<dbReference type="NCBIfam" id="TIGR01988">
    <property type="entry name" value="Ubi-OHases"/>
    <property type="match status" value="1"/>
</dbReference>
<comment type="cofactor">
    <cofactor evidence="1">
        <name>FAD</name>
        <dbReference type="ChEBI" id="CHEBI:57692"/>
    </cofactor>
</comment>
<keyword evidence="6 9" id="KW-0560">Oxidoreductase</keyword>
<evidence type="ECO:0000256" key="7">
    <source>
        <dbReference type="ARBA" id="ARBA00023033"/>
    </source>
</evidence>
<evidence type="ECO:0000313" key="10">
    <source>
        <dbReference type="Proteomes" id="UP000048908"/>
    </source>
</evidence>
<dbReference type="EC" id="1.14.13.-" evidence="9"/>
<evidence type="ECO:0000256" key="4">
    <source>
        <dbReference type="ARBA" id="ARBA00022630"/>
    </source>
</evidence>
<dbReference type="AlphaFoldDB" id="A0A0M6XN52"/>
<evidence type="ECO:0000256" key="6">
    <source>
        <dbReference type="ARBA" id="ARBA00023002"/>
    </source>
</evidence>